<dbReference type="SUPFAM" id="SSF55060">
    <property type="entry name" value="GHMP Kinase, C-terminal domain"/>
    <property type="match status" value="1"/>
</dbReference>
<feature type="binding site" evidence="10">
    <location>
        <begin position="111"/>
        <end position="121"/>
    </location>
    <ligand>
        <name>ATP</name>
        <dbReference type="ChEBI" id="CHEBI:30616"/>
    </ligand>
</feature>
<organism evidence="13 14">
    <name type="scientific">Rhizobium tubonense</name>
    <dbReference type="NCBI Taxonomy" id="484088"/>
    <lineage>
        <taxon>Bacteria</taxon>
        <taxon>Pseudomonadati</taxon>
        <taxon>Pseudomonadota</taxon>
        <taxon>Alphaproteobacteria</taxon>
        <taxon>Hyphomicrobiales</taxon>
        <taxon>Rhizobiaceae</taxon>
        <taxon>Rhizobium/Agrobacterium group</taxon>
        <taxon>Rhizobium</taxon>
    </lineage>
</organism>
<dbReference type="UniPathway" id="UPA00056">
    <property type="reaction ID" value="UER00094"/>
</dbReference>
<dbReference type="Gene3D" id="3.30.70.890">
    <property type="entry name" value="GHMP kinase, C-terminal domain"/>
    <property type="match status" value="1"/>
</dbReference>
<evidence type="ECO:0000256" key="6">
    <source>
        <dbReference type="ARBA" id="ARBA00022777"/>
    </source>
</evidence>
<dbReference type="InterPro" id="IPR004424">
    <property type="entry name" value="IspE"/>
</dbReference>
<keyword evidence="6 10" id="KW-0418">Kinase</keyword>
<dbReference type="GO" id="GO:0019288">
    <property type="term" value="P:isopentenyl diphosphate biosynthetic process, methylerythritol 4-phosphate pathway"/>
    <property type="evidence" value="ECO:0007669"/>
    <property type="project" value="UniProtKB-UniRule"/>
</dbReference>
<keyword evidence="7 10" id="KW-0067">ATP-binding</keyword>
<dbReference type="OrthoDB" id="9809438at2"/>
<dbReference type="Pfam" id="PF08544">
    <property type="entry name" value="GHMP_kinases_C"/>
    <property type="match status" value="1"/>
</dbReference>
<comment type="function">
    <text evidence="10">Catalyzes the phosphorylation of the position 2 hydroxy group of 4-diphosphocytidyl-2C-methyl-D-erythritol.</text>
</comment>
<evidence type="ECO:0000259" key="12">
    <source>
        <dbReference type="Pfam" id="PF08544"/>
    </source>
</evidence>
<dbReference type="InterPro" id="IPR020568">
    <property type="entry name" value="Ribosomal_Su5_D2-typ_SF"/>
</dbReference>
<dbReference type="Pfam" id="PF00288">
    <property type="entry name" value="GHMP_kinases_N"/>
    <property type="match status" value="1"/>
</dbReference>
<evidence type="ECO:0000256" key="3">
    <source>
        <dbReference type="ARBA" id="ARBA00017473"/>
    </source>
</evidence>
<dbReference type="PIRSF" id="PIRSF010376">
    <property type="entry name" value="IspE"/>
    <property type="match status" value="1"/>
</dbReference>
<dbReference type="GO" id="GO:0005524">
    <property type="term" value="F:ATP binding"/>
    <property type="evidence" value="ECO:0007669"/>
    <property type="project" value="UniProtKB-UniRule"/>
</dbReference>
<proteinExistence type="inferred from homology"/>
<evidence type="ECO:0000256" key="10">
    <source>
        <dbReference type="HAMAP-Rule" id="MF_00061"/>
    </source>
</evidence>
<dbReference type="EC" id="2.7.1.148" evidence="2 10"/>
<dbReference type="InterPro" id="IPR014721">
    <property type="entry name" value="Ribsml_uS5_D2-typ_fold_subgr"/>
</dbReference>
<dbReference type="SUPFAM" id="SSF54211">
    <property type="entry name" value="Ribosomal protein S5 domain 2-like"/>
    <property type="match status" value="1"/>
</dbReference>
<feature type="active site" evidence="10">
    <location>
        <position position="153"/>
    </location>
</feature>
<dbReference type="Proteomes" id="UP000248925">
    <property type="component" value="Unassembled WGS sequence"/>
</dbReference>
<dbReference type="NCBIfam" id="NF011202">
    <property type="entry name" value="PRK14608.1"/>
    <property type="match status" value="1"/>
</dbReference>
<dbReference type="PANTHER" id="PTHR43527">
    <property type="entry name" value="4-DIPHOSPHOCYTIDYL-2-C-METHYL-D-ERYTHRITOL KINASE, CHLOROPLASTIC"/>
    <property type="match status" value="1"/>
</dbReference>
<evidence type="ECO:0000256" key="5">
    <source>
        <dbReference type="ARBA" id="ARBA00022741"/>
    </source>
</evidence>
<keyword evidence="5 10" id="KW-0547">Nucleotide-binding</keyword>
<dbReference type="InterPro" id="IPR013750">
    <property type="entry name" value="GHMP_kinase_C_dom"/>
</dbReference>
<comment type="catalytic activity">
    <reaction evidence="10">
        <text>4-CDP-2-C-methyl-D-erythritol + ATP = 4-CDP-2-C-methyl-D-erythritol 2-phosphate + ADP + H(+)</text>
        <dbReference type="Rhea" id="RHEA:18437"/>
        <dbReference type="ChEBI" id="CHEBI:15378"/>
        <dbReference type="ChEBI" id="CHEBI:30616"/>
        <dbReference type="ChEBI" id="CHEBI:57823"/>
        <dbReference type="ChEBI" id="CHEBI:57919"/>
        <dbReference type="ChEBI" id="CHEBI:456216"/>
        <dbReference type="EC" id="2.7.1.148"/>
    </reaction>
</comment>
<dbReference type="RefSeq" id="WP_111164197.1">
    <property type="nucleotide sequence ID" value="NZ_PCDP01000080.1"/>
</dbReference>
<evidence type="ECO:0000313" key="14">
    <source>
        <dbReference type="Proteomes" id="UP000248925"/>
    </source>
</evidence>
<dbReference type="HAMAP" id="MF_00061">
    <property type="entry name" value="IspE"/>
    <property type="match status" value="1"/>
</dbReference>
<feature type="domain" description="GHMP kinase N-terminal" evidence="11">
    <location>
        <begin position="79"/>
        <end position="159"/>
    </location>
</feature>
<comment type="similarity">
    <text evidence="1 10">Belongs to the GHMP kinase family. IspE subfamily.</text>
</comment>
<evidence type="ECO:0000313" key="13">
    <source>
        <dbReference type="EMBL" id="PZM07768.1"/>
    </source>
</evidence>
<evidence type="ECO:0000256" key="2">
    <source>
        <dbReference type="ARBA" id="ARBA00012052"/>
    </source>
</evidence>
<comment type="caution">
    <text evidence="13">The sequence shown here is derived from an EMBL/GenBank/DDBJ whole genome shotgun (WGS) entry which is preliminary data.</text>
</comment>
<accession>A0A2W4C8S1</accession>
<comment type="pathway">
    <text evidence="10">Isoprenoid biosynthesis; isopentenyl diphosphate biosynthesis via DXP pathway; isopentenyl diphosphate from 1-deoxy-D-xylulose 5-phosphate: step 3/6.</text>
</comment>
<feature type="active site" evidence="10">
    <location>
        <position position="19"/>
    </location>
</feature>
<evidence type="ECO:0000256" key="1">
    <source>
        <dbReference type="ARBA" id="ARBA00009684"/>
    </source>
</evidence>
<dbReference type="PANTHER" id="PTHR43527:SF2">
    <property type="entry name" value="4-DIPHOSPHOCYTIDYL-2-C-METHYL-D-ERYTHRITOL KINASE, CHLOROPLASTIC"/>
    <property type="match status" value="1"/>
</dbReference>
<dbReference type="InterPro" id="IPR006204">
    <property type="entry name" value="GHMP_kinase_N_dom"/>
</dbReference>
<evidence type="ECO:0000256" key="7">
    <source>
        <dbReference type="ARBA" id="ARBA00022840"/>
    </source>
</evidence>
<keyword evidence="4 10" id="KW-0808">Transferase</keyword>
<gene>
    <name evidence="10" type="primary">ispE</name>
    <name evidence="13" type="ORF">CPY51_30895</name>
</gene>
<evidence type="ECO:0000256" key="8">
    <source>
        <dbReference type="ARBA" id="ARBA00023229"/>
    </source>
</evidence>
<feature type="domain" description="GHMP kinase C-terminal" evidence="12">
    <location>
        <begin position="218"/>
        <end position="286"/>
    </location>
</feature>
<dbReference type="NCBIfam" id="TIGR00154">
    <property type="entry name" value="ispE"/>
    <property type="match status" value="1"/>
</dbReference>
<sequence>MLPNFDAGAFDLAEDAPAKINLALHVTGQRADGYHLLDMLVTFAGHGDRLGFRKADGDSFSLSGPFAPGLAAEASGGSNLVLKARDLLRDAASVQGFETFPIHIHLEKNLPIASGIGGGSADAAATLRGLQRIWGIALPLETIAAIALRIGADVPMCLASRPLIARGIGEDIEPLPRFPSFAMVLGNPLVGVSTPDVFRHLPSRDNPPFAFAAQERRDHAGWISLIEGLRNDLEPPARGLCGEIGELSRLMKAQGALLVRMSGSGATCFGLFNTLGQAEAAAASLHSATPGWYFQATETIAGGE</sequence>
<reference evidence="13 14" key="1">
    <citation type="journal article" date="2018" name="Sci. Rep.">
        <title>Rhizobium tumorigenes sp. nov., a novel plant tumorigenic bacterium isolated from cane gall tumors on thornless blackberry.</title>
        <authorList>
            <person name="Kuzmanovi N."/>
            <person name="Smalla K."/>
            <person name="Gronow S."/>
            <person name="PuBawska J."/>
        </authorList>
    </citation>
    <scope>NUCLEOTIDE SEQUENCE [LARGE SCALE GENOMIC DNA]</scope>
    <source>
        <strain evidence="13 14">CCBAU 85046</strain>
    </source>
</reference>
<evidence type="ECO:0000259" key="11">
    <source>
        <dbReference type="Pfam" id="PF00288"/>
    </source>
</evidence>
<dbReference type="AlphaFoldDB" id="A0A2W4C8S1"/>
<protein>
    <recommendedName>
        <fullName evidence="3 10">4-diphosphocytidyl-2-C-methyl-D-erythritol kinase</fullName>
        <shortName evidence="10">CMK</shortName>
        <ecNumber evidence="2 10">2.7.1.148</ecNumber>
    </recommendedName>
    <alternativeName>
        <fullName evidence="9 10">4-(cytidine-5'-diphospho)-2-C-methyl-D-erythritol kinase</fullName>
    </alternativeName>
</protein>
<evidence type="ECO:0000256" key="4">
    <source>
        <dbReference type="ARBA" id="ARBA00022679"/>
    </source>
</evidence>
<dbReference type="GO" id="GO:0050515">
    <property type="term" value="F:4-(cytidine 5'-diphospho)-2-C-methyl-D-erythritol kinase activity"/>
    <property type="evidence" value="ECO:0007669"/>
    <property type="project" value="UniProtKB-UniRule"/>
</dbReference>
<keyword evidence="8 10" id="KW-0414">Isoprene biosynthesis</keyword>
<dbReference type="InterPro" id="IPR036554">
    <property type="entry name" value="GHMP_kinase_C_sf"/>
</dbReference>
<name>A0A2W4C8S1_9HYPH</name>
<keyword evidence="14" id="KW-1185">Reference proteome</keyword>
<dbReference type="EMBL" id="PCDP01000080">
    <property type="protein sequence ID" value="PZM07768.1"/>
    <property type="molecule type" value="Genomic_DNA"/>
</dbReference>
<dbReference type="Gene3D" id="3.30.230.10">
    <property type="match status" value="1"/>
</dbReference>
<dbReference type="GO" id="GO:0016114">
    <property type="term" value="P:terpenoid biosynthetic process"/>
    <property type="evidence" value="ECO:0007669"/>
    <property type="project" value="UniProtKB-UniRule"/>
</dbReference>
<evidence type="ECO:0000256" key="9">
    <source>
        <dbReference type="ARBA" id="ARBA00032554"/>
    </source>
</evidence>